<name>A0AA37MAU2_9HYPH</name>
<dbReference type="Gene3D" id="3.40.50.720">
    <property type="entry name" value="NAD(P)-binding Rossmann-like Domain"/>
    <property type="match status" value="1"/>
</dbReference>
<evidence type="ECO:0000313" key="3">
    <source>
        <dbReference type="Proteomes" id="UP001055108"/>
    </source>
</evidence>
<dbReference type="Proteomes" id="UP001055108">
    <property type="component" value="Unassembled WGS sequence"/>
</dbReference>
<dbReference type="InterPro" id="IPR036291">
    <property type="entry name" value="NAD(P)-bd_dom_sf"/>
</dbReference>
<reference evidence="2" key="2">
    <citation type="submission" date="2021-08" db="EMBL/GenBank/DDBJ databases">
        <authorList>
            <person name="Tani A."/>
            <person name="Ola A."/>
            <person name="Ogura Y."/>
            <person name="Katsura K."/>
            <person name="Hayashi T."/>
        </authorList>
    </citation>
    <scope>NUCLEOTIDE SEQUENCE</scope>
    <source>
        <strain evidence="2">NBRC 103626</strain>
    </source>
</reference>
<dbReference type="SUPFAM" id="SSF51735">
    <property type="entry name" value="NAD(P)-binding Rossmann-fold domains"/>
    <property type="match status" value="1"/>
</dbReference>
<dbReference type="InterPro" id="IPR016040">
    <property type="entry name" value="NAD(P)-bd_dom"/>
</dbReference>
<reference evidence="2" key="1">
    <citation type="journal article" date="2016" name="Front. Microbiol.">
        <title>Genome Sequence of the Piezophilic, Mesophilic Sulfate-Reducing Bacterium Desulfovibrio indicus J2T.</title>
        <authorList>
            <person name="Cao J."/>
            <person name="Maignien L."/>
            <person name="Shao Z."/>
            <person name="Alain K."/>
            <person name="Jebbar M."/>
        </authorList>
    </citation>
    <scope>NUCLEOTIDE SEQUENCE</scope>
    <source>
        <strain evidence="2">NBRC 103626</strain>
    </source>
</reference>
<accession>A0AA37MAU2</accession>
<evidence type="ECO:0000259" key="1">
    <source>
        <dbReference type="Pfam" id="PF13460"/>
    </source>
</evidence>
<evidence type="ECO:0000313" key="2">
    <source>
        <dbReference type="EMBL" id="GJD79230.1"/>
    </source>
</evidence>
<dbReference type="GO" id="GO:0004029">
    <property type="term" value="F:aldehyde dehydrogenase (NAD+) activity"/>
    <property type="evidence" value="ECO:0007669"/>
    <property type="project" value="TreeGrafter"/>
</dbReference>
<gene>
    <name evidence="2" type="ORF">NBEOAGPD_2453</name>
</gene>
<comment type="caution">
    <text evidence="2">The sequence shown here is derived from an EMBL/GenBank/DDBJ whole genome shotgun (WGS) entry which is preliminary data.</text>
</comment>
<organism evidence="2 3">
    <name type="scientific">Methylobacterium gregans</name>
    <dbReference type="NCBI Taxonomy" id="374424"/>
    <lineage>
        <taxon>Bacteria</taxon>
        <taxon>Pseudomonadati</taxon>
        <taxon>Pseudomonadota</taxon>
        <taxon>Alphaproteobacteria</taxon>
        <taxon>Hyphomicrobiales</taxon>
        <taxon>Methylobacteriaceae</taxon>
        <taxon>Methylobacterium</taxon>
    </lineage>
</organism>
<dbReference type="GO" id="GO:0005737">
    <property type="term" value="C:cytoplasm"/>
    <property type="evidence" value="ECO:0007669"/>
    <property type="project" value="TreeGrafter"/>
</dbReference>
<dbReference type="PANTHER" id="PTHR48079">
    <property type="entry name" value="PROTEIN YEEZ"/>
    <property type="match status" value="1"/>
</dbReference>
<keyword evidence="3" id="KW-1185">Reference proteome</keyword>
<feature type="domain" description="NAD(P)-binding" evidence="1">
    <location>
        <begin position="9"/>
        <end position="115"/>
    </location>
</feature>
<sequence length="317" mass="34139">MGGTALVLGATGGIGGAVARALLEDGWAVRALARDGEAAEARWTGSPHGRLVWTTGDALHGEDVARAAEGAAFIVHAVNPPGYRNWDRVVLPMIDNSIAAARRAGGARIVLPGTIYNFDPARCPIVGSDTPQTPLTRKGRIRVALEDRLSQAAREGVPSLIVRAGDFFGPGAPQSWFAQVLARDPLKRIVVPGGPGIGHSWAYLPDLARSVAGLMGRADRLAAFERVQFAGYWDPDGTALPSAVRRVIGRPDLPIRRFPWWLIRMLAPFGGFPRELAEIEPYWRHPQRLDNARLLALLGDEPRTPLDAALRATFALA</sequence>
<dbReference type="PANTHER" id="PTHR48079:SF6">
    <property type="entry name" value="NAD(P)-BINDING DOMAIN-CONTAINING PROTEIN-RELATED"/>
    <property type="match status" value="1"/>
</dbReference>
<dbReference type="EMBL" id="BPQM01000058">
    <property type="protein sequence ID" value="GJD79230.1"/>
    <property type="molecule type" value="Genomic_DNA"/>
</dbReference>
<protein>
    <recommendedName>
        <fullName evidence="1">NAD(P)-binding domain-containing protein</fullName>
    </recommendedName>
</protein>
<dbReference type="AlphaFoldDB" id="A0AA37MAU2"/>
<dbReference type="InterPro" id="IPR051783">
    <property type="entry name" value="NAD(P)-dependent_oxidoreduct"/>
</dbReference>
<proteinExistence type="predicted"/>
<dbReference type="Pfam" id="PF13460">
    <property type="entry name" value="NAD_binding_10"/>
    <property type="match status" value="1"/>
</dbReference>